<dbReference type="Proteomes" id="UP000256373">
    <property type="component" value="Unassembled WGS sequence"/>
</dbReference>
<keyword evidence="1" id="KW-0472">Membrane</keyword>
<organism evidence="4 5">
    <name type="scientific">Dyadobacter luteus</name>
    <dbReference type="NCBI Taxonomy" id="2259619"/>
    <lineage>
        <taxon>Bacteria</taxon>
        <taxon>Pseudomonadati</taxon>
        <taxon>Bacteroidota</taxon>
        <taxon>Cytophagia</taxon>
        <taxon>Cytophagales</taxon>
        <taxon>Spirosomataceae</taxon>
        <taxon>Dyadobacter</taxon>
    </lineage>
</organism>
<gene>
    <name evidence="4" type="ORF">DSL64_26000</name>
</gene>
<dbReference type="Pfam" id="PF04773">
    <property type="entry name" value="FecR"/>
    <property type="match status" value="1"/>
</dbReference>
<dbReference type="Pfam" id="PF16344">
    <property type="entry name" value="FecR_C"/>
    <property type="match status" value="1"/>
</dbReference>
<proteinExistence type="predicted"/>
<evidence type="ECO:0000313" key="4">
    <source>
        <dbReference type="EMBL" id="REA56693.1"/>
    </source>
</evidence>
<dbReference type="AlphaFoldDB" id="A0A3D8Y3Q1"/>
<name>A0A3D8Y3Q1_9BACT</name>
<dbReference type="PANTHER" id="PTHR30273:SF2">
    <property type="entry name" value="PROTEIN FECR"/>
    <property type="match status" value="1"/>
</dbReference>
<dbReference type="InterPro" id="IPR012373">
    <property type="entry name" value="Ferrdict_sens_TM"/>
</dbReference>
<feature type="domain" description="FecR protein" evidence="2">
    <location>
        <begin position="148"/>
        <end position="232"/>
    </location>
</feature>
<dbReference type="Gene3D" id="2.60.120.1440">
    <property type="match status" value="1"/>
</dbReference>
<accession>A0A3D8Y3Q1</accession>
<comment type="caution">
    <text evidence="4">The sequence shown here is derived from an EMBL/GenBank/DDBJ whole genome shotgun (WGS) entry which is preliminary data.</text>
</comment>
<dbReference type="OrthoDB" id="645173at2"/>
<dbReference type="InterPro" id="IPR006860">
    <property type="entry name" value="FecR"/>
</dbReference>
<reference evidence="4 5" key="1">
    <citation type="submission" date="2018-07" db="EMBL/GenBank/DDBJ databases">
        <title>Dyadobacter roseus sp. nov., isolated from rose rhizosphere soil.</title>
        <authorList>
            <person name="Chen L."/>
        </authorList>
    </citation>
    <scope>NUCLEOTIDE SEQUENCE [LARGE SCALE GENOMIC DNA]</scope>
    <source>
        <strain evidence="4 5">RS19</strain>
    </source>
</reference>
<feature type="transmembrane region" description="Helical" evidence="1">
    <location>
        <begin position="91"/>
        <end position="113"/>
    </location>
</feature>
<evidence type="ECO:0000259" key="2">
    <source>
        <dbReference type="Pfam" id="PF04773"/>
    </source>
</evidence>
<dbReference type="Gene3D" id="3.55.50.30">
    <property type="match status" value="1"/>
</dbReference>
<sequence length="361" mass="40918">MSYADFELEDFLEDSYFKEWVSNPCHESVQFWNNFLLCYPEKAEVVAAAKGVLLSVSAEVGDGFPHHDQVALMWKKISYGTSSQPKNQRALWIRLSGIAASLLFIILAAGWLMRVENKKPQFTYTTLVSDSPDQLIEKQNLTDKPIIIELPDHSKITLEPASTISYPNDFMEKETREVYLLGKAFFQIERNPERPFFVYANELVTKVLGTSFTVKAFENDQQMEVVVKTGRVSVFTRNSETDLNAPQNETILTPNHRVLYSRKEEIMKKYLVDAPEIIVCAAVTPAISDFEDAPVTDILKNIEQSYGIAIQYDEHLLKNCLLTASFTQESLYDKVELICKGIEAEFAIVNAQIVITGRGCN</sequence>
<dbReference type="PANTHER" id="PTHR30273">
    <property type="entry name" value="PERIPLASMIC SIGNAL SENSOR AND SIGMA FACTOR ACTIVATOR FECR-RELATED"/>
    <property type="match status" value="1"/>
</dbReference>
<evidence type="ECO:0000256" key="1">
    <source>
        <dbReference type="SAM" id="Phobius"/>
    </source>
</evidence>
<protein>
    <submittedName>
        <fullName evidence="4">FecR family protein</fullName>
    </submittedName>
</protein>
<evidence type="ECO:0000259" key="3">
    <source>
        <dbReference type="Pfam" id="PF16344"/>
    </source>
</evidence>
<keyword evidence="1" id="KW-1133">Transmembrane helix</keyword>
<evidence type="ECO:0000313" key="5">
    <source>
        <dbReference type="Proteomes" id="UP000256373"/>
    </source>
</evidence>
<dbReference type="RefSeq" id="WP_115833886.1">
    <property type="nucleotide sequence ID" value="NZ_QNUL01000035.1"/>
</dbReference>
<dbReference type="GO" id="GO:0016989">
    <property type="term" value="F:sigma factor antagonist activity"/>
    <property type="evidence" value="ECO:0007669"/>
    <property type="project" value="TreeGrafter"/>
</dbReference>
<keyword evidence="1" id="KW-0812">Transmembrane</keyword>
<dbReference type="InterPro" id="IPR032508">
    <property type="entry name" value="FecR_C"/>
</dbReference>
<keyword evidence="5" id="KW-1185">Reference proteome</keyword>
<feature type="domain" description="Protein FecR C-terminal" evidence="3">
    <location>
        <begin position="290"/>
        <end position="355"/>
    </location>
</feature>
<dbReference type="EMBL" id="QNUL01000035">
    <property type="protein sequence ID" value="REA56693.1"/>
    <property type="molecule type" value="Genomic_DNA"/>
</dbReference>